<name>A0A7W3NFX4_PRIAR</name>
<proteinExistence type="predicted"/>
<sequence length="70" mass="8277">MRAKTEKANRVVMFKSIGEVYAHEVTEDIKVGFFACPSCGVKVYYQQNHFFSRDHERSCEYVQEQIRRKA</sequence>
<evidence type="ECO:0000313" key="2">
    <source>
        <dbReference type="Proteomes" id="UP000543174"/>
    </source>
</evidence>
<evidence type="ECO:0000313" key="1">
    <source>
        <dbReference type="EMBL" id="MBA9042177.1"/>
    </source>
</evidence>
<reference evidence="1" key="1">
    <citation type="submission" date="2020-08" db="EMBL/GenBank/DDBJ databases">
        <title>Functional genomics of gut bacteria from endangered species of beetles.</title>
        <authorList>
            <person name="Carlos-Shanley C."/>
        </authorList>
    </citation>
    <scope>NUCLEOTIDE SEQUENCE [LARGE SCALE GENOMIC DNA]</scope>
    <source>
        <strain evidence="1">S00060</strain>
    </source>
</reference>
<dbReference type="Proteomes" id="UP000543174">
    <property type="component" value="Unassembled WGS sequence"/>
</dbReference>
<comment type="caution">
    <text evidence="1">The sequence shown here is derived from an EMBL/GenBank/DDBJ whole genome shotgun (WGS) entry which is preliminary data.</text>
</comment>
<keyword evidence="1" id="KW-0347">Helicase</keyword>
<organism evidence="1 2">
    <name type="scientific">Priestia aryabhattai</name>
    <name type="common">Bacillus aryabhattai</name>
    <dbReference type="NCBI Taxonomy" id="412384"/>
    <lineage>
        <taxon>Bacteria</taxon>
        <taxon>Bacillati</taxon>
        <taxon>Bacillota</taxon>
        <taxon>Bacilli</taxon>
        <taxon>Bacillales</taxon>
        <taxon>Bacillaceae</taxon>
        <taxon>Priestia</taxon>
    </lineage>
</organism>
<protein>
    <submittedName>
        <fullName evidence="1">DNA replicative helicase MCM subunit Mcm2 (Cdc46/Mcm family)</fullName>
    </submittedName>
</protein>
<keyword evidence="1" id="KW-0378">Hydrolase</keyword>
<accession>A0A7W3NFX4</accession>
<keyword evidence="2" id="KW-1185">Reference proteome</keyword>
<dbReference type="AlphaFoldDB" id="A0A7W3NFX4"/>
<dbReference type="RefSeq" id="WP_029325149.1">
    <property type="nucleotide sequence ID" value="NZ_CP129008.1"/>
</dbReference>
<dbReference type="EMBL" id="JACJHT010000009">
    <property type="protein sequence ID" value="MBA9042177.1"/>
    <property type="molecule type" value="Genomic_DNA"/>
</dbReference>
<dbReference type="GO" id="GO:0004386">
    <property type="term" value="F:helicase activity"/>
    <property type="evidence" value="ECO:0007669"/>
    <property type="project" value="UniProtKB-KW"/>
</dbReference>
<keyword evidence="1" id="KW-0547">Nucleotide-binding</keyword>
<gene>
    <name evidence="1" type="ORF">HNP21_005310</name>
</gene>
<keyword evidence="1" id="KW-0067">ATP-binding</keyword>